<dbReference type="GO" id="GO:0005524">
    <property type="term" value="F:ATP binding"/>
    <property type="evidence" value="ECO:0007669"/>
    <property type="project" value="UniProtKB-KW"/>
</dbReference>
<evidence type="ECO:0000256" key="5">
    <source>
        <dbReference type="ARBA" id="ARBA00022840"/>
    </source>
</evidence>
<keyword evidence="6" id="KW-0460">Magnesium</keyword>
<evidence type="ECO:0000313" key="8">
    <source>
        <dbReference type="EMBL" id="KAK2080582.1"/>
    </source>
</evidence>
<dbReference type="InterPro" id="IPR004101">
    <property type="entry name" value="Mur_ligase_C"/>
</dbReference>
<gene>
    <name evidence="8" type="ORF">QBZ16_000436</name>
</gene>
<feature type="domain" description="Mur ligase C-terminal" evidence="7">
    <location>
        <begin position="260"/>
        <end position="380"/>
    </location>
</feature>
<dbReference type="Pfam" id="PF02875">
    <property type="entry name" value="Mur_ligase_C"/>
    <property type="match status" value="1"/>
</dbReference>
<dbReference type="AlphaFoldDB" id="A0AAD9MJW9"/>
<name>A0AAD9MJW9_PROWI</name>
<dbReference type="InterPro" id="IPR001645">
    <property type="entry name" value="Folylpolyglutamate_synth"/>
</dbReference>
<dbReference type="GO" id="GO:0008841">
    <property type="term" value="F:dihydrofolate synthase activity"/>
    <property type="evidence" value="ECO:0007669"/>
    <property type="project" value="TreeGrafter"/>
</dbReference>
<dbReference type="PANTHER" id="PTHR11136:SF0">
    <property type="entry name" value="DIHYDROFOLATE SYNTHETASE-RELATED"/>
    <property type="match status" value="1"/>
</dbReference>
<keyword evidence="4" id="KW-0547">Nucleotide-binding</keyword>
<dbReference type="SUPFAM" id="SSF53244">
    <property type="entry name" value="MurD-like peptide ligases, peptide-binding domain"/>
    <property type="match status" value="1"/>
</dbReference>
<evidence type="ECO:0000256" key="3">
    <source>
        <dbReference type="ARBA" id="ARBA00022723"/>
    </source>
</evidence>
<keyword evidence="5" id="KW-0067">ATP-binding</keyword>
<dbReference type="GO" id="GO:0005737">
    <property type="term" value="C:cytoplasm"/>
    <property type="evidence" value="ECO:0007669"/>
    <property type="project" value="TreeGrafter"/>
</dbReference>
<keyword evidence="3" id="KW-0479">Metal-binding</keyword>
<dbReference type="GO" id="GO:0004326">
    <property type="term" value="F:tetrahydrofolylpolyglutamate synthase activity"/>
    <property type="evidence" value="ECO:0007669"/>
    <property type="project" value="InterPro"/>
</dbReference>
<accession>A0AAD9MJW9</accession>
<protein>
    <recommendedName>
        <fullName evidence="7">Mur ligase C-terminal domain-containing protein</fullName>
    </recommendedName>
</protein>
<dbReference type="Gene3D" id="3.40.1190.10">
    <property type="entry name" value="Mur-like, catalytic domain"/>
    <property type="match status" value="1"/>
</dbReference>
<keyword evidence="2" id="KW-0436">Ligase</keyword>
<keyword evidence="9" id="KW-1185">Reference proteome</keyword>
<evidence type="ECO:0000259" key="7">
    <source>
        <dbReference type="Pfam" id="PF02875"/>
    </source>
</evidence>
<comment type="similarity">
    <text evidence="1">Belongs to the folylpolyglutamate synthase family.</text>
</comment>
<dbReference type="GO" id="GO:0046872">
    <property type="term" value="F:metal ion binding"/>
    <property type="evidence" value="ECO:0007669"/>
    <property type="project" value="UniProtKB-KW"/>
</dbReference>
<dbReference type="Proteomes" id="UP001255856">
    <property type="component" value="Unassembled WGS sequence"/>
</dbReference>
<evidence type="ECO:0000256" key="4">
    <source>
        <dbReference type="ARBA" id="ARBA00022741"/>
    </source>
</evidence>
<proteinExistence type="inferred from homology"/>
<dbReference type="InterPro" id="IPR036565">
    <property type="entry name" value="Mur-like_cat_sf"/>
</dbReference>
<sequence length="419" mass="43673">MHLLLEALGNPHRHFRSVHVAGTKGKGSTAALLASALRESGYRTGCYSSPHVVSMEERVRVDDQEIEVEELDALLAAAAPAAERLRPRGLSHFELLTAVAFGHFAAKGVEVAVVEAGLGGARDATNVFNAGDLAASVITPVGRDHLEALGGDLRGVALAKAGVMKAGRPLVLAPQPEAEAERLILEQGAREGGLKSFLTPPTLSLRALTEFPPLGLEGPHQLQNASTALCAAAALKQWSAFDRLSLDAIGRGFRLAWLPGRFQRCRLGDGPLVILDGAHTPEAARFLVETLRSAVPAGSPVALVLAMAADKDIGGVCAELGKLQPVATFPVEVDVAGARARSAAPGTIMANWQFNVPRPGRIMIQPSLMAAVDRAKVELAAASAMASEKGAEKAGVILLTGSMHIAGAALRQLPLEPAV</sequence>
<organism evidence="8 9">
    <name type="scientific">Prototheca wickerhamii</name>
    <dbReference type="NCBI Taxonomy" id="3111"/>
    <lineage>
        <taxon>Eukaryota</taxon>
        <taxon>Viridiplantae</taxon>
        <taxon>Chlorophyta</taxon>
        <taxon>core chlorophytes</taxon>
        <taxon>Trebouxiophyceae</taxon>
        <taxon>Chlorellales</taxon>
        <taxon>Chlorellaceae</taxon>
        <taxon>Prototheca</taxon>
    </lineage>
</organism>
<dbReference type="PIRSF" id="PIRSF001563">
    <property type="entry name" value="Folylpolyglu_synth"/>
    <property type="match status" value="1"/>
</dbReference>
<evidence type="ECO:0000313" key="9">
    <source>
        <dbReference type="Proteomes" id="UP001255856"/>
    </source>
</evidence>
<reference evidence="8" key="1">
    <citation type="submission" date="2021-01" db="EMBL/GenBank/DDBJ databases">
        <authorList>
            <person name="Eckstrom K.M.E."/>
        </authorList>
    </citation>
    <scope>NUCLEOTIDE SEQUENCE</scope>
    <source>
        <strain evidence="8">UVCC 0001</strain>
    </source>
</reference>
<comment type="caution">
    <text evidence="8">The sequence shown here is derived from an EMBL/GenBank/DDBJ whole genome shotgun (WGS) entry which is preliminary data.</text>
</comment>
<dbReference type="SUPFAM" id="SSF53623">
    <property type="entry name" value="MurD-like peptide ligases, catalytic domain"/>
    <property type="match status" value="1"/>
</dbReference>
<dbReference type="PANTHER" id="PTHR11136">
    <property type="entry name" value="FOLYLPOLYGLUTAMATE SYNTHASE-RELATED"/>
    <property type="match status" value="1"/>
</dbReference>
<evidence type="ECO:0000256" key="1">
    <source>
        <dbReference type="ARBA" id="ARBA00008276"/>
    </source>
</evidence>
<dbReference type="NCBIfam" id="TIGR01499">
    <property type="entry name" value="folC"/>
    <property type="match status" value="1"/>
</dbReference>
<dbReference type="Gene3D" id="3.90.190.20">
    <property type="entry name" value="Mur ligase, C-terminal domain"/>
    <property type="match status" value="1"/>
</dbReference>
<evidence type="ECO:0000256" key="2">
    <source>
        <dbReference type="ARBA" id="ARBA00022598"/>
    </source>
</evidence>
<dbReference type="InterPro" id="IPR036615">
    <property type="entry name" value="Mur_ligase_C_dom_sf"/>
</dbReference>
<evidence type="ECO:0000256" key="6">
    <source>
        <dbReference type="ARBA" id="ARBA00022842"/>
    </source>
</evidence>
<dbReference type="EMBL" id="JASFZW010000001">
    <property type="protein sequence ID" value="KAK2080582.1"/>
    <property type="molecule type" value="Genomic_DNA"/>
</dbReference>